<evidence type="ECO:0000256" key="1">
    <source>
        <dbReference type="SAM" id="MobiDB-lite"/>
    </source>
</evidence>
<feature type="region of interest" description="Disordered" evidence="1">
    <location>
        <begin position="1"/>
        <end position="56"/>
    </location>
</feature>
<feature type="region of interest" description="Disordered" evidence="1">
    <location>
        <begin position="845"/>
        <end position="919"/>
    </location>
</feature>
<dbReference type="Pfam" id="PF22942">
    <property type="entry name" value="DUF7025"/>
    <property type="match status" value="1"/>
</dbReference>
<feature type="compositionally biased region" description="Low complexity" evidence="1">
    <location>
        <begin position="888"/>
        <end position="902"/>
    </location>
</feature>
<dbReference type="PANTHER" id="PTHR46411:SF3">
    <property type="entry name" value="AAA+ ATPASE DOMAIN-CONTAINING PROTEIN"/>
    <property type="match status" value="1"/>
</dbReference>
<evidence type="ECO:0000313" key="5">
    <source>
        <dbReference type="Proteomes" id="UP001320420"/>
    </source>
</evidence>
<evidence type="ECO:0000259" key="2">
    <source>
        <dbReference type="Pfam" id="PF22942"/>
    </source>
</evidence>
<dbReference type="Pfam" id="PF23232">
    <property type="entry name" value="AAA_lid_13"/>
    <property type="match status" value="1"/>
</dbReference>
<dbReference type="EMBL" id="JAKJXP020000036">
    <property type="protein sequence ID" value="KAK7752622.1"/>
    <property type="molecule type" value="Genomic_DNA"/>
</dbReference>
<protein>
    <submittedName>
        <fullName evidence="4">Uncharacterized protein</fullName>
    </submittedName>
</protein>
<reference evidence="4 5" key="1">
    <citation type="submission" date="2024-02" db="EMBL/GenBank/DDBJ databases">
        <title>De novo assembly and annotation of 12 fungi associated with fruit tree decline syndrome in Ontario, Canada.</title>
        <authorList>
            <person name="Sulman M."/>
            <person name="Ellouze W."/>
            <person name="Ilyukhin E."/>
        </authorList>
    </citation>
    <scope>NUCLEOTIDE SEQUENCE [LARGE SCALE GENOMIC DNA]</scope>
    <source>
        <strain evidence="4 5">M11/M66-122</strain>
    </source>
</reference>
<dbReference type="InterPro" id="IPR027417">
    <property type="entry name" value="P-loop_NTPase"/>
</dbReference>
<dbReference type="InterPro" id="IPR054289">
    <property type="entry name" value="DUF7025"/>
</dbReference>
<comment type="caution">
    <text evidence="4">The sequence shown here is derived from an EMBL/GenBank/DDBJ whole genome shotgun (WGS) entry which is preliminary data.</text>
</comment>
<dbReference type="InterPro" id="IPR056599">
    <property type="entry name" value="AAA_lid_fung"/>
</dbReference>
<dbReference type="SUPFAM" id="SSF52540">
    <property type="entry name" value="P-loop containing nucleoside triphosphate hydrolases"/>
    <property type="match status" value="1"/>
</dbReference>
<proteinExistence type="predicted"/>
<evidence type="ECO:0000259" key="3">
    <source>
        <dbReference type="Pfam" id="PF23232"/>
    </source>
</evidence>
<feature type="domain" description="AAA+ ATPase lid" evidence="3">
    <location>
        <begin position="701"/>
        <end position="809"/>
    </location>
</feature>
<dbReference type="AlphaFoldDB" id="A0AAN9UT31"/>
<accession>A0AAN9UT31</accession>
<name>A0AAN9UT31_9PEZI</name>
<organism evidence="4 5">
    <name type="scientific">Diatrype stigma</name>
    <dbReference type="NCBI Taxonomy" id="117547"/>
    <lineage>
        <taxon>Eukaryota</taxon>
        <taxon>Fungi</taxon>
        <taxon>Dikarya</taxon>
        <taxon>Ascomycota</taxon>
        <taxon>Pezizomycotina</taxon>
        <taxon>Sordariomycetes</taxon>
        <taxon>Xylariomycetidae</taxon>
        <taxon>Xylariales</taxon>
        <taxon>Diatrypaceae</taxon>
        <taxon>Diatrype</taxon>
    </lineage>
</organism>
<sequence>MRNQQIIATPEENMVQQAPEVEREGGPTSPRQDKLAPQTNEDVGEISSSLPAGREDETAFSILQDAAKVKPEERIELAVRSTHAGRLGSYRMGGRFLREERARGTVEEQSKHAMFHIHLTESRITELETELQNIKTRLYGRPDDTPPPKPKEMHYVYRHVINRVDAQEFRITQRSFDVPIEERPALEALIPGIITQQDSGGLHRRNTGLNGSQPHTPERLRVRSRALLSHLQRITGTPGSFNLQVPKLGKRENQETAVFLRPFKLFMCYDREIRRSLPELEAAVLHKKTRAETQEEHSKEVENKTFTDEDLLEDLKLLVEFLEVDLKPIFDLRQQIKDATATEIEYPDLWHLFERNEMVISQSDESHAYRVVNYTGGREPLIDRLTRRDDEKVEPIDGFVVDCISLEFDGTHYVPTIEKFSIRKFHGKRRITSLPVYPFKLHPEANALRNKFREQGERFLDLTRDQFRHRMMTGRTIDDPPQDIDAQVVVDIAMALNLHPEWQPGSNNIEANLTVSDKRETQIPTYCHHNRVEEGCCGGDVADKDLELDRVELSKYFQDSGHLLSPRKEEELDEEELILLPHWVYGFVLRSRMWVKLRTANLSDVIFENDFGALLLPEEQKRTIQALVATHENAVSNASPGVRTVGSGIDIVKGKGSGLILLLHGEPEYYGGILFLTSNRVGNLDPAFKSRIHMSVFYSRLNMEATRKLYKIFTKRVEAEQERTKTSSFEIKKKEILQFAKRHFRQMEKEGLPTWNGRQIRNAFQAAIALAEYEGQKTAPGQPLPILGESQFQVVAESSMEFDRYMLSTLGGAEADIAFRDSWRDDGYPSARGQQHTPVLRTAYNPKLPGRQAVKTPESDDTDTDSDDEDSSSDDDKGPKAVRVAGKQASTSGPGSQSTQGTNDYEEFQAFMKWKSNQK</sequence>
<keyword evidence="5" id="KW-1185">Reference proteome</keyword>
<feature type="compositionally biased region" description="Acidic residues" evidence="1">
    <location>
        <begin position="859"/>
        <end position="873"/>
    </location>
</feature>
<dbReference type="Proteomes" id="UP001320420">
    <property type="component" value="Unassembled WGS sequence"/>
</dbReference>
<feature type="compositionally biased region" description="Polar residues" evidence="1">
    <location>
        <begin position="37"/>
        <end position="50"/>
    </location>
</feature>
<evidence type="ECO:0000313" key="4">
    <source>
        <dbReference type="EMBL" id="KAK7752622.1"/>
    </source>
</evidence>
<feature type="domain" description="DUF7025" evidence="2">
    <location>
        <begin position="339"/>
        <end position="443"/>
    </location>
</feature>
<gene>
    <name evidence="4" type="ORF">SLS62_005391</name>
</gene>
<dbReference type="PANTHER" id="PTHR46411">
    <property type="entry name" value="FAMILY ATPASE, PUTATIVE-RELATED"/>
    <property type="match status" value="1"/>
</dbReference>